<feature type="transmembrane region" description="Helical" evidence="1">
    <location>
        <begin position="346"/>
        <end position="365"/>
    </location>
</feature>
<gene>
    <name evidence="2" type="primary">AVEN_260046_1</name>
    <name evidence="2" type="ORF">NPIL_82081</name>
</gene>
<feature type="transmembrane region" description="Helical" evidence="1">
    <location>
        <begin position="100"/>
        <end position="124"/>
    </location>
</feature>
<reference evidence="2" key="1">
    <citation type="submission" date="2020-08" db="EMBL/GenBank/DDBJ databases">
        <title>Multicomponent nature underlies the extraordinary mechanical properties of spider dragline silk.</title>
        <authorList>
            <person name="Kono N."/>
            <person name="Nakamura H."/>
            <person name="Mori M."/>
            <person name="Yoshida Y."/>
            <person name="Ohtoshi R."/>
            <person name="Malay A.D."/>
            <person name="Moran D.A.P."/>
            <person name="Tomita M."/>
            <person name="Numata K."/>
            <person name="Arakawa K."/>
        </authorList>
    </citation>
    <scope>NUCLEOTIDE SEQUENCE</scope>
</reference>
<keyword evidence="3" id="KW-1185">Reference proteome</keyword>
<evidence type="ECO:0000256" key="1">
    <source>
        <dbReference type="SAM" id="Phobius"/>
    </source>
</evidence>
<keyword evidence="1" id="KW-0812">Transmembrane</keyword>
<keyword evidence="1" id="KW-1133">Transmembrane helix</keyword>
<evidence type="ECO:0000313" key="3">
    <source>
        <dbReference type="Proteomes" id="UP000887013"/>
    </source>
</evidence>
<name>A0A8X6R0S6_NEPPI</name>
<comment type="caution">
    <text evidence="2">The sequence shown here is derived from an EMBL/GenBank/DDBJ whole genome shotgun (WGS) entry which is preliminary data.</text>
</comment>
<feature type="transmembrane region" description="Helical" evidence="1">
    <location>
        <begin position="164"/>
        <end position="185"/>
    </location>
</feature>
<organism evidence="2 3">
    <name type="scientific">Nephila pilipes</name>
    <name type="common">Giant wood spider</name>
    <name type="synonym">Nephila maculata</name>
    <dbReference type="NCBI Taxonomy" id="299642"/>
    <lineage>
        <taxon>Eukaryota</taxon>
        <taxon>Metazoa</taxon>
        <taxon>Ecdysozoa</taxon>
        <taxon>Arthropoda</taxon>
        <taxon>Chelicerata</taxon>
        <taxon>Arachnida</taxon>
        <taxon>Araneae</taxon>
        <taxon>Araneomorphae</taxon>
        <taxon>Entelegynae</taxon>
        <taxon>Araneoidea</taxon>
        <taxon>Nephilidae</taxon>
        <taxon>Nephila</taxon>
    </lineage>
</organism>
<accession>A0A8X6R0S6</accession>
<feature type="transmembrane region" description="Helical" evidence="1">
    <location>
        <begin position="269"/>
        <end position="288"/>
    </location>
</feature>
<proteinExistence type="predicted"/>
<evidence type="ECO:0000313" key="2">
    <source>
        <dbReference type="EMBL" id="GFU47320.1"/>
    </source>
</evidence>
<evidence type="ECO:0008006" key="4">
    <source>
        <dbReference type="Google" id="ProtNLM"/>
    </source>
</evidence>
<dbReference type="EMBL" id="BMAW01086450">
    <property type="protein sequence ID" value="GFU47320.1"/>
    <property type="molecule type" value="Genomic_DNA"/>
</dbReference>
<feature type="transmembrane region" description="Helical" evidence="1">
    <location>
        <begin position="228"/>
        <end position="249"/>
    </location>
</feature>
<protein>
    <recommendedName>
        <fullName evidence="4">Gustatory receptor</fullName>
    </recommendedName>
</protein>
<sequence>MFIFGLDIRNKGDVVKKRHSFYKKTLSFFWILYIVHTLITFITDGIQHFHRLISTVTRKSNDIIAFLIWIVMKTKENKVYNLLQHLKCLRNISDVKLHFFWIWLSGGVIFAAPLLAWLSLILFLEEKNCQSLVLYYSLRLFSVHEGYNCLVSSAVSLFSNFAKYALRTSVTVLYITVCCVLQNLLNRHSEMGMKKIKKNISPIDQKYCINYIDSYKHIIEISNIFEKVMSLPIFLITIGDCTGMFYGFLKFEESKGQKGIYFESFEFTILFIALRSLISFLCVTFAASSVHESSVKAKIVQEKMTERLLISGQKKDNKELLLLFLAQNKSPLILSAWGFFNFTRSLVLSVLGVVLSYSLLITQILK</sequence>
<dbReference type="OrthoDB" id="6422868at2759"/>
<keyword evidence="1" id="KW-0472">Membrane</keyword>
<feature type="transmembrane region" description="Helical" evidence="1">
    <location>
        <begin position="21"/>
        <end position="42"/>
    </location>
</feature>
<dbReference type="AlphaFoldDB" id="A0A8X6R0S6"/>
<dbReference type="Proteomes" id="UP000887013">
    <property type="component" value="Unassembled WGS sequence"/>
</dbReference>